<gene>
    <name evidence="1" type="ORF">ACI1P1_12805</name>
</gene>
<keyword evidence="2" id="KW-1185">Reference proteome</keyword>
<dbReference type="EC" id="2.7.7.65" evidence="1"/>
<keyword evidence="1" id="KW-0548">Nucleotidyltransferase</keyword>
<sequence>MNLKARLHLYEADNPRHKHWIHRFLGIYWLVIALHFFAQLGAFLFIPAYEIGTREFYLRILLFPHLFMSAFTIIAFAICRFWPRLSFHALSVCGTIISTEIIHLNGDIRIISAAMLLPIMASAIFFRPDVTWFTAGLQAVALLFLYSTDSGFRQFLNPFDLIAIPLFLLVGTLVMGIIIQNGRGIAENLETTTLDKQELMVENVLMTTMAKTDALTGLYNHMSFHEFYDKAIDFGAQGYTFHLALLDIDHFKSVNDKFGHRTGDIVLARVAQVIREAIEPTDIAARYGGEEFAVLLFEKSFEQAYAVMETVRERLAALHHEELHHKAVTISIGLRSFSRFDTKEAMFEAADDLLYQAKRAGRNRTVAAVSAKGNR</sequence>
<name>A0ACC7NWU8_9BACL</name>
<evidence type="ECO:0000313" key="2">
    <source>
        <dbReference type="Proteomes" id="UP001631969"/>
    </source>
</evidence>
<keyword evidence="1" id="KW-0808">Transferase</keyword>
<accession>A0ACC7NWU8</accession>
<dbReference type="Proteomes" id="UP001631969">
    <property type="component" value="Unassembled WGS sequence"/>
</dbReference>
<organism evidence="1 2">
    <name type="scientific">Paenibacillus mesotrionivorans</name>
    <dbReference type="NCBI Taxonomy" id="3160968"/>
    <lineage>
        <taxon>Bacteria</taxon>
        <taxon>Bacillati</taxon>
        <taxon>Bacillota</taxon>
        <taxon>Bacilli</taxon>
        <taxon>Bacillales</taxon>
        <taxon>Paenibacillaceae</taxon>
        <taxon>Paenibacillus</taxon>
    </lineage>
</organism>
<proteinExistence type="predicted"/>
<reference evidence="1" key="1">
    <citation type="submission" date="2024-12" db="EMBL/GenBank/DDBJ databases">
        <authorList>
            <person name="Wu N."/>
        </authorList>
    </citation>
    <scope>NUCLEOTIDE SEQUENCE</scope>
    <source>
        <strain evidence="1">P15</strain>
    </source>
</reference>
<dbReference type="EMBL" id="JBJURJ010000007">
    <property type="protein sequence ID" value="MFM9329168.1"/>
    <property type="molecule type" value="Genomic_DNA"/>
</dbReference>
<protein>
    <submittedName>
        <fullName evidence="1">Diguanylate cyclase</fullName>
        <ecNumber evidence="1">2.7.7.65</ecNumber>
    </submittedName>
</protein>
<comment type="caution">
    <text evidence="1">The sequence shown here is derived from an EMBL/GenBank/DDBJ whole genome shotgun (WGS) entry which is preliminary data.</text>
</comment>
<evidence type="ECO:0000313" key="1">
    <source>
        <dbReference type="EMBL" id="MFM9329168.1"/>
    </source>
</evidence>